<reference evidence="1" key="1">
    <citation type="journal article" date="2020" name="Stud. Mycol.">
        <title>101 Dothideomycetes genomes: a test case for predicting lifestyles and emergence of pathogens.</title>
        <authorList>
            <person name="Haridas S."/>
            <person name="Albert R."/>
            <person name="Binder M."/>
            <person name="Bloem J."/>
            <person name="Labutti K."/>
            <person name="Salamov A."/>
            <person name="Andreopoulos B."/>
            <person name="Baker S."/>
            <person name="Barry K."/>
            <person name="Bills G."/>
            <person name="Bluhm B."/>
            <person name="Cannon C."/>
            <person name="Castanera R."/>
            <person name="Culley D."/>
            <person name="Daum C."/>
            <person name="Ezra D."/>
            <person name="Gonzalez J."/>
            <person name="Henrissat B."/>
            <person name="Kuo A."/>
            <person name="Liang C."/>
            <person name="Lipzen A."/>
            <person name="Lutzoni F."/>
            <person name="Magnuson J."/>
            <person name="Mondo S."/>
            <person name="Nolan M."/>
            <person name="Ohm R."/>
            <person name="Pangilinan J."/>
            <person name="Park H.-J."/>
            <person name="Ramirez L."/>
            <person name="Alfaro M."/>
            <person name="Sun H."/>
            <person name="Tritt A."/>
            <person name="Yoshinaga Y."/>
            <person name="Zwiers L.-H."/>
            <person name="Turgeon B."/>
            <person name="Goodwin S."/>
            <person name="Spatafora J."/>
            <person name="Crous P."/>
            <person name="Grigoriev I."/>
        </authorList>
    </citation>
    <scope>NUCLEOTIDE SEQUENCE</scope>
    <source>
        <strain evidence="1">CBS 119925</strain>
    </source>
</reference>
<gene>
    <name evidence="1" type="ORF">M011DRAFT_467407</name>
</gene>
<dbReference type="EMBL" id="MU006571">
    <property type="protein sequence ID" value="KAF2747818.1"/>
    <property type="molecule type" value="Genomic_DNA"/>
</dbReference>
<name>A0A6A6VB74_9PLEO</name>
<protein>
    <submittedName>
        <fullName evidence="1">Uncharacterized protein</fullName>
    </submittedName>
</protein>
<proteinExistence type="predicted"/>
<organism evidence="1 2">
    <name type="scientific">Sporormia fimetaria CBS 119925</name>
    <dbReference type="NCBI Taxonomy" id="1340428"/>
    <lineage>
        <taxon>Eukaryota</taxon>
        <taxon>Fungi</taxon>
        <taxon>Dikarya</taxon>
        <taxon>Ascomycota</taxon>
        <taxon>Pezizomycotina</taxon>
        <taxon>Dothideomycetes</taxon>
        <taxon>Pleosporomycetidae</taxon>
        <taxon>Pleosporales</taxon>
        <taxon>Sporormiaceae</taxon>
        <taxon>Sporormia</taxon>
    </lineage>
</organism>
<sequence length="327" mass="36579">MDAFNRSIRDTAECARFLASLSGWELQSTSLEDLGDDIGDELRDRMRVVARTRVVAAAAGAHCPLVQLEGYALGSLLFCASICRLYEGNKDWSLKDCKHEFHTSIGVNPHWNTKEYPIERKVKVTILPRIVAGVVLLKVSYSIIFYPGDGPLYFAHIAKANLDICPHVSVTYRPASWYDNTLANEICKTQDLRGSKEDLDDDIDHLLGPRSERNHISLRQCPFCETEYEAFVRRESIDIDTWHNLGDPLADGDQHWSRETSLWRGFAGTSADRRAQECVWRKYELGSVRGAFEGTDGVGSVGEGSSDGACVASNTGWRDTLLQFRGV</sequence>
<accession>A0A6A6VB74</accession>
<keyword evidence="2" id="KW-1185">Reference proteome</keyword>
<dbReference type="Proteomes" id="UP000799440">
    <property type="component" value="Unassembled WGS sequence"/>
</dbReference>
<evidence type="ECO:0000313" key="1">
    <source>
        <dbReference type="EMBL" id="KAF2747818.1"/>
    </source>
</evidence>
<dbReference type="AlphaFoldDB" id="A0A6A6VB74"/>
<dbReference type="OrthoDB" id="10638717at2759"/>
<evidence type="ECO:0000313" key="2">
    <source>
        <dbReference type="Proteomes" id="UP000799440"/>
    </source>
</evidence>